<proteinExistence type="inferred from homology"/>
<dbReference type="EMBL" id="JBHLXH010000001">
    <property type="protein sequence ID" value="MFC0222282.1"/>
    <property type="molecule type" value="Genomic_DNA"/>
</dbReference>
<comment type="caution">
    <text evidence="6">The sequence shown here is derived from an EMBL/GenBank/DDBJ whole genome shotgun (WGS) entry which is preliminary data.</text>
</comment>
<gene>
    <name evidence="4 6" type="primary">mshD</name>
    <name evidence="6" type="ORF">ACFFJG_07295</name>
</gene>
<evidence type="ECO:0000256" key="2">
    <source>
        <dbReference type="ARBA" id="ARBA00022737"/>
    </source>
</evidence>
<keyword evidence="7" id="KW-1185">Reference proteome</keyword>
<keyword evidence="3 4" id="KW-0012">Acyltransferase</keyword>
<protein>
    <recommendedName>
        <fullName evidence="4">Mycothiol acetyltransferase</fullName>
        <shortName evidence="4">MSH acetyltransferase</shortName>
        <ecNumber evidence="4">2.3.1.189</ecNumber>
    </recommendedName>
    <alternativeName>
        <fullName evidence="4">Mycothiol synthase</fullName>
    </alternativeName>
</protein>
<evidence type="ECO:0000256" key="3">
    <source>
        <dbReference type="ARBA" id="ARBA00023315"/>
    </source>
</evidence>
<evidence type="ECO:0000313" key="6">
    <source>
        <dbReference type="EMBL" id="MFC0222282.1"/>
    </source>
</evidence>
<feature type="binding site" evidence="4">
    <location>
        <begin position="52"/>
        <end position="54"/>
    </location>
    <ligand>
        <name>acetyl-CoA</name>
        <dbReference type="ChEBI" id="CHEBI:57288"/>
        <label>1</label>
    </ligand>
</feature>
<feature type="binding site" evidence="4">
    <location>
        <position position="198"/>
    </location>
    <ligand>
        <name>1D-myo-inositol 2-(L-cysteinylamino)-2-deoxy-alpha-D-glucopyranoside</name>
        <dbReference type="ChEBI" id="CHEBI:58887"/>
    </ligand>
</feature>
<sequence length="268" mass="28381">MDQVIAIADESAAADGTDPLDEATRMALADGEASVLVQDDAFALLHDGDLSLVVRPGARGRGTGGALLARATTSYDGALTAWSHGDHPAAARLAAREGWERVRDLWVMRRDASLPLPPLVVPDGVTVRGYRADDAADVVAVNAAAFAHHPEQGSMDLDNLARRMAEPWFDPTGLLVAEDDSGLLGFHWTKQHDATLGEVYVVGVAPRAQGRGLGKVLTLAGLHHLHGLGVAQVLLYVEADNAPAVAVYSRLGFTHAASDTHVQYARRP</sequence>
<comment type="similarity">
    <text evidence="4">Belongs to the acetyltransferase family. MshD subfamily.</text>
</comment>
<dbReference type="HAMAP" id="MF_01698">
    <property type="entry name" value="MshD"/>
    <property type="match status" value="1"/>
</dbReference>
<feature type="binding site" evidence="4">
    <location>
        <begin position="202"/>
        <end position="204"/>
    </location>
    <ligand>
        <name>acetyl-CoA</name>
        <dbReference type="ChEBI" id="CHEBI:57288"/>
        <label>2</label>
    </ligand>
</feature>
<name>A0ABV6DZX7_9ACTN</name>
<feature type="binding site" evidence="4">
    <location>
        <position position="151"/>
    </location>
    <ligand>
        <name>1D-myo-inositol 2-(L-cysteinylamino)-2-deoxy-alpha-D-glucopyranoside</name>
        <dbReference type="ChEBI" id="CHEBI:58887"/>
    </ligand>
</feature>
<evidence type="ECO:0000313" key="7">
    <source>
        <dbReference type="Proteomes" id="UP001589698"/>
    </source>
</evidence>
<comment type="catalytic activity">
    <reaction evidence="4">
        <text>1D-myo-inositol 2-(L-cysteinylamino)-2-deoxy-alpha-D-glucopyranoside + acetyl-CoA = mycothiol + CoA + H(+)</text>
        <dbReference type="Rhea" id="RHEA:26172"/>
        <dbReference type="ChEBI" id="CHEBI:15378"/>
        <dbReference type="ChEBI" id="CHEBI:16768"/>
        <dbReference type="ChEBI" id="CHEBI:57287"/>
        <dbReference type="ChEBI" id="CHEBI:57288"/>
        <dbReference type="ChEBI" id="CHEBI:58887"/>
        <dbReference type="EC" id="2.3.1.189"/>
    </reaction>
</comment>
<dbReference type="PANTHER" id="PTHR43877">
    <property type="entry name" value="AMINOALKYLPHOSPHONATE N-ACETYLTRANSFERASE-RELATED-RELATED"/>
    <property type="match status" value="1"/>
</dbReference>
<organism evidence="6 7">
    <name type="scientific">Nocardioides zeicaulis</name>
    <dbReference type="NCBI Taxonomy" id="1776857"/>
    <lineage>
        <taxon>Bacteria</taxon>
        <taxon>Bacillati</taxon>
        <taxon>Actinomycetota</taxon>
        <taxon>Actinomycetes</taxon>
        <taxon>Propionibacteriales</taxon>
        <taxon>Nocardioidaceae</taxon>
        <taxon>Nocardioides</taxon>
    </lineage>
</organism>
<feature type="binding site" evidence="4">
    <location>
        <position position="22"/>
    </location>
    <ligand>
        <name>1D-myo-inositol 2-(L-cysteinylamino)-2-deoxy-alpha-D-glucopyranoside</name>
        <dbReference type="ChEBI" id="CHEBI:58887"/>
    </ligand>
</feature>
<dbReference type="Pfam" id="PF00583">
    <property type="entry name" value="Acetyltransf_1"/>
    <property type="match status" value="1"/>
</dbReference>
<dbReference type="InterPro" id="IPR000182">
    <property type="entry name" value="GNAT_dom"/>
</dbReference>
<comment type="caution">
    <text evidence="4">Lacks conserved residue(s) required for the propagation of feature annotation.</text>
</comment>
<accession>A0ABV6DZX7</accession>
<feature type="binding site" evidence="4">
    <location>
        <begin position="209"/>
        <end position="215"/>
    </location>
    <ligand>
        <name>acetyl-CoA</name>
        <dbReference type="ChEBI" id="CHEBI:57288"/>
        <label>2</label>
    </ligand>
</feature>
<dbReference type="PIRSF" id="PIRSF021524">
    <property type="entry name" value="MSH_acetyltransferase"/>
    <property type="match status" value="1"/>
</dbReference>
<evidence type="ECO:0000256" key="1">
    <source>
        <dbReference type="ARBA" id="ARBA00022679"/>
    </source>
</evidence>
<dbReference type="Proteomes" id="UP001589698">
    <property type="component" value="Unassembled WGS sequence"/>
</dbReference>
<dbReference type="NCBIfam" id="TIGR03448">
    <property type="entry name" value="mycothiol_MshD"/>
    <property type="match status" value="1"/>
</dbReference>
<comment type="subunit">
    <text evidence="4">Monomer.</text>
</comment>
<feature type="binding site" evidence="4">
    <location>
        <position position="236"/>
    </location>
    <ligand>
        <name>1D-myo-inositol 2-(L-cysteinylamino)-2-deoxy-alpha-D-glucopyranoside</name>
        <dbReference type="ChEBI" id="CHEBI:58887"/>
    </ligand>
</feature>
<dbReference type="InterPro" id="IPR017813">
    <property type="entry name" value="Mycothiol_AcTrfase"/>
</dbReference>
<feature type="domain" description="N-acetyltransferase" evidence="5">
    <location>
        <begin position="125"/>
        <end position="268"/>
    </location>
</feature>
<dbReference type="EC" id="2.3.1.189" evidence="4"/>
<dbReference type="InterPro" id="IPR016181">
    <property type="entry name" value="Acyl_CoA_acyltransferase"/>
</dbReference>
<dbReference type="GO" id="GO:0035447">
    <property type="term" value="F:mycothiol synthase activity"/>
    <property type="evidence" value="ECO:0007669"/>
    <property type="project" value="UniProtKB-EC"/>
</dbReference>
<dbReference type="InterPro" id="IPR050832">
    <property type="entry name" value="Bact_Acetyltransf"/>
</dbReference>
<dbReference type="CDD" id="cd04301">
    <property type="entry name" value="NAT_SF"/>
    <property type="match status" value="1"/>
</dbReference>
<dbReference type="SUPFAM" id="SSF55729">
    <property type="entry name" value="Acyl-CoA N-acyltransferases (Nat)"/>
    <property type="match status" value="1"/>
</dbReference>
<keyword evidence="1 4" id="KW-0808">Transferase</keyword>
<keyword evidence="2 4" id="KW-0677">Repeat</keyword>
<comment type="function">
    <text evidence="4">Catalyzes the transfer of acetyl from acetyl-CoA to desacetylmycothiol (Cys-GlcN-Ins) to form mycothiol.</text>
</comment>
<evidence type="ECO:0000256" key="4">
    <source>
        <dbReference type="HAMAP-Rule" id="MF_01698"/>
    </source>
</evidence>
<reference evidence="6 7" key="1">
    <citation type="submission" date="2024-09" db="EMBL/GenBank/DDBJ databases">
        <authorList>
            <person name="Sun Q."/>
            <person name="Mori K."/>
        </authorList>
    </citation>
    <scope>NUCLEOTIDE SEQUENCE [LARGE SCALE GENOMIC DNA]</scope>
    <source>
        <strain evidence="6 7">CCM 8654</strain>
    </source>
</reference>
<feature type="binding site" evidence="4">
    <location>
        <position position="190"/>
    </location>
    <ligand>
        <name>1D-myo-inositol 2-(L-cysteinylamino)-2-deoxy-alpha-D-glucopyranoside</name>
        <dbReference type="ChEBI" id="CHEBI:58887"/>
    </ligand>
</feature>
<evidence type="ECO:0000259" key="5">
    <source>
        <dbReference type="PROSITE" id="PS51186"/>
    </source>
</evidence>
<dbReference type="PROSITE" id="PS51186">
    <property type="entry name" value="GNAT"/>
    <property type="match status" value="1"/>
</dbReference>
<dbReference type="Gene3D" id="3.40.630.30">
    <property type="match status" value="1"/>
</dbReference>
<dbReference type="RefSeq" id="WP_378517939.1">
    <property type="nucleotide sequence ID" value="NZ_CBCSDI010000038.1"/>
</dbReference>